<evidence type="ECO:0000313" key="2">
    <source>
        <dbReference type="Proteomes" id="UP000237846"/>
    </source>
</evidence>
<dbReference type="Proteomes" id="UP000237846">
    <property type="component" value="Unassembled WGS sequence"/>
</dbReference>
<dbReference type="OrthoDB" id="3827413at2"/>
<protein>
    <submittedName>
        <fullName evidence="1">Uncharacterized protein</fullName>
    </submittedName>
</protein>
<accession>A0A2T0PYS0</accession>
<dbReference type="RefSeq" id="WP_146159535.1">
    <property type="nucleotide sequence ID" value="NZ_PVZC01000007.1"/>
</dbReference>
<dbReference type="AlphaFoldDB" id="A0A2T0PYS0"/>
<proteinExistence type="predicted"/>
<dbReference type="EMBL" id="PVZC01000007">
    <property type="protein sequence ID" value="PRX96691.1"/>
    <property type="molecule type" value="Genomic_DNA"/>
</dbReference>
<gene>
    <name evidence="1" type="ORF">CLV72_107214</name>
</gene>
<comment type="caution">
    <text evidence="1">The sequence shown here is derived from an EMBL/GenBank/DDBJ whole genome shotgun (WGS) entry which is preliminary data.</text>
</comment>
<evidence type="ECO:0000313" key="1">
    <source>
        <dbReference type="EMBL" id="PRX96691.1"/>
    </source>
</evidence>
<keyword evidence="2" id="KW-1185">Reference proteome</keyword>
<organism evidence="1 2">
    <name type="scientific">Allonocardiopsis opalescens</name>
    <dbReference type="NCBI Taxonomy" id="1144618"/>
    <lineage>
        <taxon>Bacteria</taxon>
        <taxon>Bacillati</taxon>
        <taxon>Actinomycetota</taxon>
        <taxon>Actinomycetes</taxon>
        <taxon>Streptosporangiales</taxon>
        <taxon>Allonocardiopsis</taxon>
    </lineage>
</organism>
<reference evidence="1 2" key="1">
    <citation type="submission" date="2018-03" db="EMBL/GenBank/DDBJ databases">
        <title>Genomic Encyclopedia of Archaeal and Bacterial Type Strains, Phase II (KMG-II): from individual species to whole genera.</title>
        <authorList>
            <person name="Goeker M."/>
        </authorList>
    </citation>
    <scope>NUCLEOTIDE SEQUENCE [LARGE SCALE GENOMIC DNA]</scope>
    <source>
        <strain evidence="1 2">DSM 45601</strain>
    </source>
</reference>
<name>A0A2T0PYS0_9ACTN</name>
<sequence>MSGVGNALPELLERVVYVRAHCCVDPPDKNAYLAEPENAESLIGQVAAALVGDPAAPEVARVDWDTPGDRTAFRPFGDYVARFRGRRIGPTILYSSNRLPVLSACGSMGKGKLSARADYRLSVTLHAFLS</sequence>